<name>A0A3L6RD20_PANMI</name>
<feature type="compositionally biased region" description="Low complexity" evidence="1">
    <location>
        <begin position="30"/>
        <end position="43"/>
    </location>
</feature>
<comment type="caution">
    <text evidence="2">The sequence shown here is derived from an EMBL/GenBank/DDBJ whole genome shotgun (WGS) entry which is preliminary data.</text>
</comment>
<dbReference type="OrthoDB" id="10579883at2759"/>
<evidence type="ECO:0000313" key="3">
    <source>
        <dbReference type="Proteomes" id="UP000275267"/>
    </source>
</evidence>
<evidence type="ECO:0000256" key="1">
    <source>
        <dbReference type="SAM" id="MobiDB-lite"/>
    </source>
</evidence>
<dbReference type="EMBL" id="PQIB02000009">
    <property type="protein sequence ID" value="RLN00690.1"/>
    <property type="molecule type" value="Genomic_DNA"/>
</dbReference>
<proteinExistence type="predicted"/>
<keyword evidence="3" id="KW-1185">Reference proteome</keyword>
<dbReference type="AlphaFoldDB" id="A0A3L6RD20"/>
<organism evidence="2 3">
    <name type="scientific">Panicum miliaceum</name>
    <name type="common">Proso millet</name>
    <name type="synonym">Broomcorn millet</name>
    <dbReference type="NCBI Taxonomy" id="4540"/>
    <lineage>
        <taxon>Eukaryota</taxon>
        <taxon>Viridiplantae</taxon>
        <taxon>Streptophyta</taxon>
        <taxon>Embryophyta</taxon>
        <taxon>Tracheophyta</taxon>
        <taxon>Spermatophyta</taxon>
        <taxon>Magnoliopsida</taxon>
        <taxon>Liliopsida</taxon>
        <taxon>Poales</taxon>
        <taxon>Poaceae</taxon>
        <taxon>PACMAD clade</taxon>
        <taxon>Panicoideae</taxon>
        <taxon>Panicodae</taxon>
        <taxon>Paniceae</taxon>
        <taxon>Panicinae</taxon>
        <taxon>Panicum</taxon>
        <taxon>Panicum sect. Panicum</taxon>
    </lineage>
</organism>
<sequence length="265" mass="29005">MPSGRRPLAGTRGPSRCRRRPLVPPPSCFLRSAPSRPSGSPGAPALPLPRPPAYGPSSPAPTGSAIVRTAPTTDAGRKRAPQSMVQRGGNWLQKGKLRIRLHLEEEHGPQPARQLQVLERPARGPQRHLEPPSSQHHPRNNSAPGPVQSGCYLNQRYSFQPFKFEVLSSLLSAAKLKMWDFKQRSSNVMRTITAIRHGCNAGLGCAARLFFSIGCKQQLAEHSCRGHGGAFLQWDASICRNGVGSQSMKHLMAAFKVFDGMRIHH</sequence>
<reference evidence="3" key="1">
    <citation type="journal article" date="2019" name="Nat. Commun.">
        <title>The genome of broomcorn millet.</title>
        <authorList>
            <person name="Zou C."/>
            <person name="Miki D."/>
            <person name="Li D."/>
            <person name="Tang Q."/>
            <person name="Xiao L."/>
            <person name="Rajput S."/>
            <person name="Deng P."/>
            <person name="Jia W."/>
            <person name="Huang R."/>
            <person name="Zhang M."/>
            <person name="Sun Y."/>
            <person name="Hu J."/>
            <person name="Fu X."/>
            <person name="Schnable P.S."/>
            <person name="Li F."/>
            <person name="Zhang H."/>
            <person name="Feng B."/>
            <person name="Zhu X."/>
            <person name="Liu R."/>
            <person name="Schnable J.C."/>
            <person name="Zhu J.-K."/>
            <person name="Zhang H."/>
        </authorList>
    </citation>
    <scope>NUCLEOTIDE SEQUENCE [LARGE SCALE GENOMIC DNA]</scope>
</reference>
<protein>
    <submittedName>
        <fullName evidence="2">Uncharacterized protein</fullName>
    </submittedName>
</protein>
<feature type="region of interest" description="Disordered" evidence="1">
    <location>
        <begin position="1"/>
        <end position="67"/>
    </location>
</feature>
<gene>
    <name evidence="2" type="ORF">C2845_PM06G12390</name>
</gene>
<dbReference type="Proteomes" id="UP000275267">
    <property type="component" value="Unassembled WGS sequence"/>
</dbReference>
<evidence type="ECO:0000313" key="2">
    <source>
        <dbReference type="EMBL" id="RLN00690.1"/>
    </source>
</evidence>
<accession>A0A3L6RD20</accession>
<feature type="compositionally biased region" description="Polar residues" evidence="1">
    <location>
        <begin position="132"/>
        <end position="143"/>
    </location>
</feature>
<feature type="compositionally biased region" description="Pro residues" evidence="1">
    <location>
        <begin position="44"/>
        <end position="54"/>
    </location>
</feature>
<feature type="region of interest" description="Disordered" evidence="1">
    <location>
        <begin position="122"/>
        <end position="147"/>
    </location>
</feature>